<dbReference type="STRING" id="1440762.Y882_03625"/>
<dbReference type="InterPro" id="IPR003838">
    <property type="entry name" value="ABC3_permease_C"/>
</dbReference>
<dbReference type="Pfam" id="PF02687">
    <property type="entry name" value="FtsX"/>
    <property type="match status" value="1"/>
</dbReference>
<comment type="subcellular location">
    <subcellularLocation>
        <location evidence="1">Cell membrane</location>
        <topology evidence="1">Multi-pass membrane protein</topology>
    </subcellularLocation>
</comment>
<feature type="transmembrane region" description="Helical" evidence="7">
    <location>
        <begin position="367"/>
        <end position="389"/>
    </location>
</feature>
<reference evidence="10 11" key="1">
    <citation type="journal article" date="2015" name="Antonie Van Leeuwenhoek">
        <title>A phylogenomic and molecular marker based taxonomic framework for the order Xanthomonadales: proposal to transfer the families Algiphilaceae and Solimonadaceae to the order Nevskiales ord. nov. and to create a new family within the order Xanthomonadales, the family Rhodanobacteraceae fam. nov., containing the genus Rhodanobacter and its closest relatives.</title>
        <authorList>
            <person name="Naushad S."/>
            <person name="Adeolu M."/>
            <person name="Wong S."/>
            <person name="Sohail M."/>
            <person name="Schellhorn H.E."/>
            <person name="Gupta R.S."/>
        </authorList>
    </citation>
    <scope>NUCLEOTIDE SEQUENCE [LARGE SCALE GENOMIC DNA]</scope>
    <source>
        <strain evidence="10 11">DSM 16301</strain>
    </source>
</reference>
<dbReference type="PANTHER" id="PTHR30572:SF4">
    <property type="entry name" value="ABC TRANSPORTER PERMEASE YTRF"/>
    <property type="match status" value="1"/>
</dbReference>
<comment type="caution">
    <text evidence="10">The sequence shown here is derived from an EMBL/GenBank/DDBJ whole genome shotgun (WGS) entry which is preliminary data.</text>
</comment>
<dbReference type="PATRIC" id="fig|1440762.4.peg.3695"/>
<dbReference type="Pfam" id="PF12704">
    <property type="entry name" value="MacB_PCD"/>
    <property type="match status" value="1"/>
</dbReference>
<evidence type="ECO:0000256" key="7">
    <source>
        <dbReference type="SAM" id="Phobius"/>
    </source>
</evidence>
<evidence type="ECO:0000313" key="11">
    <source>
        <dbReference type="Proteomes" id="UP000035481"/>
    </source>
</evidence>
<dbReference type="GO" id="GO:0022857">
    <property type="term" value="F:transmembrane transporter activity"/>
    <property type="evidence" value="ECO:0007669"/>
    <property type="project" value="TreeGrafter"/>
</dbReference>
<evidence type="ECO:0008006" key="12">
    <source>
        <dbReference type="Google" id="ProtNLM"/>
    </source>
</evidence>
<feature type="transmembrane region" description="Helical" evidence="7">
    <location>
        <begin position="277"/>
        <end position="305"/>
    </location>
</feature>
<evidence type="ECO:0000256" key="6">
    <source>
        <dbReference type="ARBA" id="ARBA00038076"/>
    </source>
</evidence>
<evidence type="ECO:0000259" key="8">
    <source>
        <dbReference type="Pfam" id="PF02687"/>
    </source>
</evidence>
<comment type="similarity">
    <text evidence="6">Belongs to the ABC-4 integral membrane protein family.</text>
</comment>
<evidence type="ECO:0000256" key="1">
    <source>
        <dbReference type="ARBA" id="ARBA00004651"/>
    </source>
</evidence>
<keyword evidence="2" id="KW-1003">Cell membrane</keyword>
<evidence type="ECO:0000256" key="3">
    <source>
        <dbReference type="ARBA" id="ARBA00022692"/>
    </source>
</evidence>
<keyword evidence="4 7" id="KW-1133">Transmembrane helix</keyword>
<sequence>MTQFAPILSALRRHRLATALIALEIALACAVLCNACFLIVGQLRALHIESGVTESSLAVINLGCDGCKGADLNARVTTALRAVPGVQSVAVVNAVPFAQPAGYAGINLDHEHFIAVPHFYAGGPGAVETLGLQLVAGRAFQPEDFQTAELWLPQNASVWITRAFAERLWPGQDPLGKEFFSDQYHFRVVGVMAHLAPPDPGGGHGDSAGEWSVFVPVNPGGSLNGVYALRANPADLARVLREARAAAQKAAPEAVLDLQQSRTVPELRTDFFRQTRIMVGTLAGVIVALLLVTALGIVGLASFWVQQRRKQIGIRRAIGATRGDILHYFQAENFLIVTVGIAIGMVLTFALNLVLMKFYEVPRLPVYYLPVGALVLWGLGQLAVLAPALRASQVPPMVAARSV</sequence>
<dbReference type="EMBL" id="JPLA01000009">
    <property type="protein sequence ID" value="KLD65177.1"/>
    <property type="molecule type" value="Genomic_DNA"/>
</dbReference>
<feature type="domain" description="ABC3 transporter permease C-terminal" evidence="8">
    <location>
        <begin position="285"/>
        <end position="396"/>
    </location>
</feature>
<name>A0A0G9HBY4_9GAMM</name>
<proteinExistence type="inferred from homology"/>
<protein>
    <recommendedName>
        <fullName evidence="12">ABC3 transporter permease protein domain-containing protein</fullName>
    </recommendedName>
</protein>
<dbReference type="GO" id="GO:0005886">
    <property type="term" value="C:plasma membrane"/>
    <property type="evidence" value="ECO:0007669"/>
    <property type="project" value="UniProtKB-SubCell"/>
</dbReference>
<gene>
    <name evidence="10" type="ORF">Y882_03625</name>
</gene>
<evidence type="ECO:0000256" key="5">
    <source>
        <dbReference type="ARBA" id="ARBA00023136"/>
    </source>
</evidence>
<evidence type="ECO:0000259" key="9">
    <source>
        <dbReference type="Pfam" id="PF12704"/>
    </source>
</evidence>
<organism evidence="10 11">
    <name type="scientific">Dyella japonica DSM 16301</name>
    <dbReference type="NCBI Taxonomy" id="1440762"/>
    <lineage>
        <taxon>Bacteria</taxon>
        <taxon>Pseudomonadati</taxon>
        <taxon>Pseudomonadota</taxon>
        <taxon>Gammaproteobacteria</taxon>
        <taxon>Lysobacterales</taxon>
        <taxon>Rhodanobacteraceae</taxon>
        <taxon>Dyella</taxon>
    </lineage>
</organism>
<dbReference type="RefSeq" id="WP_046970510.1">
    <property type="nucleotide sequence ID" value="NZ_JPLA01000009.1"/>
</dbReference>
<keyword evidence="5 7" id="KW-0472">Membrane</keyword>
<keyword evidence="3 7" id="KW-0812">Transmembrane</keyword>
<feature type="domain" description="MacB-like periplasmic core" evidence="9">
    <location>
        <begin position="48"/>
        <end position="245"/>
    </location>
</feature>
<dbReference type="OrthoDB" id="9770036at2"/>
<dbReference type="InterPro" id="IPR050250">
    <property type="entry name" value="Macrolide_Exporter_MacB"/>
</dbReference>
<evidence type="ECO:0000256" key="2">
    <source>
        <dbReference type="ARBA" id="ARBA00022475"/>
    </source>
</evidence>
<dbReference type="AlphaFoldDB" id="A0A0G9HBY4"/>
<dbReference type="InterPro" id="IPR025857">
    <property type="entry name" value="MacB_PCD"/>
</dbReference>
<evidence type="ECO:0000313" key="10">
    <source>
        <dbReference type="EMBL" id="KLD65177.1"/>
    </source>
</evidence>
<dbReference type="Proteomes" id="UP000035481">
    <property type="component" value="Unassembled WGS sequence"/>
</dbReference>
<accession>A0A0G9HBY4</accession>
<dbReference type="PANTHER" id="PTHR30572">
    <property type="entry name" value="MEMBRANE COMPONENT OF TRANSPORTER-RELATED"/>
    <property type="match status" value="1"/>
</dbReference>
<evidence type="ECO:0000256" key="4">
    <source>
        <dbReference type="ARBA" id="ARBA00022989"/>
    </source>
</evidence>
<feature type="transmembrane region" description="Helical" evidence="7">
    <location>
        <begin position="334"/>
        <end position="355"/>
    </location>
</feature>